<comment type="subcellular location">
    <subcellularLocation>
        <location evidence="1">Cell membrane</location>
        <topology evidence="1">Multi-pass membrane protein</topology>
    </subcellularLocation>
</comment>
<keyword evidence="11" id="KW-1185">Reference proteome</keyword>
<evidence type="ECO:0000256" key="1">
    <source>
        <dbReference type="ARBA" id="ARBA00004651"/>
    </source>
</evidence>
<proteinExistence type="inferred from homology"/>
<feature type="domain" description="ABC3 transporter permease C-terminal" evidence="8">
    <location>
        <begin position="291"/>
        <end position="398"/>
    </location>
</feature>
<protein>
    <submittedName>
        <fullName evidence="10">ABC transporter permease</fullName>
    </submittedName>
</protein>
<feature type="transmembrane region" description="Helical" evidence="7">
    <location>
        <begin position="332"/>
        <end position="359"/>
    </location>
</feature>
<feature type="transmembrane region" description="Helical" evidence="7">
    <location>
        <begin position="429"/>
        <end position="447"/>
    </location>
</feature>
<feature type="transmembrane region" description="Helical" evidence="7">
    <location>
        <begin position="379"/>
        <end position="402"/>
    </location>
</feature>
<dbReference type="Proteomes" id="UP000812270">
    <property type="component" value="Unassembled WGS sequence"/>
</dbReference>
<keyword evidence="5 7" id="KW-0472">Membrane</keyword>
<feature type="domain" description="ABC3 transporter permease C-terminal" evidence="8">
    <location>
        <begin position="674"/>
        <end position="781"/>
    </location>
</feature>
<feature type="transmembrane region" description="Helical" evidence="7">
    <location>
        <begin position="21"/>
        <end position="42"/>
    </location>
</feature>
<evidence type="ECO:0000256" key="2">
    <source>
        <dbReference type="ARBA" id="ARBA00022475"/>
    </source>
</evidence>
<feature type="transmembrane region" description="Helical" evidence="7">
    <location>
        <begin position="285"/>
        <end position="307"/>
    </location>
</feature>
<organism evidence="10 11">
    <name type="scientific">Pinibacter aurantiacus</name>
    <dbReference type="NCBI Taxonomy" id="2851599"/>
    <lineage>
        <taxon>Bacteria</taxon>
        <taxon>Pseudomonadati</taxon>
        <taxon>Bacteroidota</taxon>
        <taxon>Chitinophagia</taxon>
        <taxon>Chitinophagales</taxon>
        <taxon>Chitinophagaceae</taxon>
        <taxon>Pinibacter</taxon>
    </lineage>
</organism>
<accession>A0A9E2SB10</accession>
<evidence type="ECO:0000313" key="10">
    <source>
        <dbReference type="EMBL" id="MBV4359661.1"/>
    </source>
</evidence>
<sequence>MLRNYLTVAWRNLMKSKAFSIINIAGLSVGMAVAMLIGMWIWDELSFNKNHDNYDRIVKVMQHQTFNGDKGTQSSVPYVLGEQLRKEYSGDFKYISMASWIGEHVLATGEKKLTKSGIFMEPQTPDMLSLKMIKGSRAGLENTNSIILSASAAKAVFGDEEPVNKMMKLDNKLNVKVTGVYEDIPYNADFKGLSFIAPWQLYIDDQKWDEKTTNPWKNNSFQLFAQVSDNVDIEQLSDKIKDVKLRQVHAEEAVYKPEVFLHPMKKWHLFSEWKNGIYSGGQIQFVWMFGIIGLFVLLLACINFMNLSTARSEKRSKEVGIRKAIGSLRKQLIYQFYCESLLIVAFAFLLSLALVEISLPYFNMMSDKQIQVPFSNPVFWSLCLCFMFITGIVAGSYPALYLSSFKPVKVLKGTFKAGRLAALPRKAMVVLQFTVSIVLIIGTITVFRQINFARNRPTGYSREGLIAVSINTPELYGHYDALRKDLLETGAVAEMSQSSNPATELWAINNGFEWEGKRNDVQGNFGNVSVSHEYGKTVGWQIIDGRDFSRDFSTDTSAMIVNEAAAAFMGMKKPVGQIVKASGTPYKIIGVVKDMVMESPYTPVFRTMFFLDYGWANYINVKLNASLGPKEAIAKIEPVFRKYNPNAPFDYKFVDDQYEKKFVNEQRIGKLASSFTILAILISCLGLFGMASFVAEQRTKEIGIRKVLGASLFTLWQLLSKDFTLLVVISLFVATPIAYMLMNSWLQNYQYRLEMSWWIFAAAGLSAVLITLLTVSYQGLKTGLSNPVKSLRSE</sequence>
<reference evidence="10" key="1">
    <citation type="submission" date="2021-06" db="EMBL/GenBank/DDBJ databases">
        <authorList>
            <person name="Huq M.A."/>
        </authorList>
    </citation>
    <scope>NUCLEOTIDE SEQUENCE</scope>
    <source>
        <strain evidence="10">MAH-26</strain>
    </source>
</reference>
<dbReference type="RefSeq" id="WP_217793916.1">
    <property type="nucleotide sequence ID" value="NZ_JAHSPG010000015.1"/>
</dbReference>
<dbReference type="Pfam" id="PF02687">
    <property type="entry name" value="FtsX"/>
    <property type="match status" value="2"/>
</dbReference>
<feature type="transmembrane region" description="Helical" evidence="7">
    <location>
        <begin position="702"/>
        <end position="719"/>
    </location>
</feature>
<feature type="domain" description="MacB-like periplasmic core" evidence="9">
    <location>
        <begin position="436"/>
        <end position="637"/>
    </location>
</feature>
<comment type="similarity">
    <text evidence="6">Belongs to the ABC-4 integral membrane protein family.</text>
</comment>
<comment type="caution">
    <text evidence="10">The sequence shown here is derived from an EMBL/GenBank/DDBJ whole genome shotgun (WGS) entry which is preliminary data.</text>
</comment>
<evidence type="ECO:0000256" key="3">
    <source>
        <dbReference type="ARBA" id="ARBA00022692"/>
    </source>
</evidence>
<dbReference type="AlphaFoldDB" id="A0A9E2SB10"/>
<dbReference type="PANTHER" id="PTHR30572:SF4">
    <property type="entry name" value="ABC TRANSPORTER PERMEASE YTRF"/>
    <property type="match status" value="1"/>
</dbReference>
<dbReference type="Pfam" id="PF12704">
    <property type="entry name" value="MacB_PCD"/>
    <property type="match status" value="2"/>
</dbReference>
<dbReference type="PANTHER" id="PTHR30572">
    <property type="entry name" value="MEMBRANE COMPONENT OF TRANSPORTER-RELATED"/>
    <property type="match status" value="1"/>
</dbReference>
<evidence type="ECO:0000313" key="11">
    <source>
        <dbReference type="Proteomes" id="UP000812270"/>
    </source>
</evidence>
<dbReference type="InterPro" id="IPR050250">
    <property type="entry name" value="Macrolide_Exporter_MacB"/>
</dbReference>
<name>A0A9E2SB10_9BACT</name>
<dbReference type="GO" id="GO:0005886">
    <property type="term" value="C:plasma membrane"/>
    <property type="evidence" value="ECO:0007669"/>
    <property type="project" value="UniProtKB-SubCell"/>
</dbReference>
<feature type="domain" description="MacB-like periplasmic core" evidence="9">
    <location>
        <begin position="20"/>
        <end position="242"/>
    </location>
</feature>
<evidence type="ECO:0000256" key="6">
    <source>
        <dbReference type="ARBA" id="ARBA00038076"/>
    </source>
</evidence>
<feature type="transmembrane region" description="Helical" evidence="7">
    <location>
        <begin position="671"/>
        <end position="695"/>
    </location>
</feature>
<evidence type="ECO:0000259" key="9">
    <source>
        <dbReference type="Pfam" id="PF12704"/>
    </source>
</evidence>
<feature type="transmembrane region" description="Helical" evidence="7">
    <location>
        <begin position="725"/>
        <end position="746"/>
    </location>
</feature>
<dbReference type="EMBL" id="JAHSPG010000015">
    <property type="protein sequence ID" value="MBV4359661.1"/>
    <property type="molecule type" value="Genomic_DNA"/>
</dbReference>
<dbReference type="InterPro" id="IPR003838">
    <property type="entry name" value="ABC3_permease_C"/>
</dbReference>
<dbReference type="GO" id="GO:0022857">
    <property type="term" value="F:transmembrane transporter activity"/>
    <property type="evidence" value="ECO:0007669"/>
    <property type="project" value="TreeGrafter"/>
</dbReference>
<evidence type="ECO:0000256" key="7">
    <source>
        <dbReference type="SAM" id="Phobius"/>
    </source>
</evidence>
<keyword evidence="3 7" id="KW-0812">Transmembrane</keyword>
<feature type="transmembrane region" description="Helical" evidence="7">
    <location>
        <begin position="758"/>
        <end position="780"/>
    </location>
</feature>
<gene>
    <name evidence="10" type="ORF">KTO63_20995</name>
</gene>
<keyword evidence="4 7" id="KW-1133">Transmembrane helix</keyword>
<evidence type="ECO:0000256" key="4">
    <source>
        <dbReference type="ARBA" id="ARBA00022989"/>
    </source>
</evidence>
<keyword evidence="2" id="KW-1003">Cell membrane</keyword>
<evidence type="ECO:0000256" key="5">
    <source>
        <dbReference type="ARBA" id="ARBA00023136"/>
    </source>
</evidence>
<dbReference type="InterPro" id="IPR025857">
    <property type="entry name" value="MacB_PCD"/>
</dbReference>
<evidence type="ECO:0000259" key="8">
    <source>
        <dbReference type="Pfam" id="PF02687"/>
    </source>
</evidence>